<organism evidence="2 3">
    <name type="scientific">Bradyrhizobium commune</name>
    <dbReference type="NCBI Taxonomy" id="83627"/>
    <lineage>
        <taxon>Bacteria</taxon>
        <taxon>Pseudomonadati</taxon>
        <taxon>Pseudomonadota</taxon>
        <taxon>Alphaproteobacteria</taxon>
        <taxon>Hyphomicrobiales</taxon>
        <taxon>Nitrobacteraceae</taxon>
        <taxon>Bradyrhizobium</taxon>
    </lineage>
</organism>
<proteinExistence type="predicted"/>
<keyword evidence="3" id="KW-1185">Reference proteome</keyword>
<name>A0A7S9D822_9BRAD</name>
<protein>
    <submittedName>
        <fullName evidence="2">DUF5413 family protein</fullName>
    </submittedName>
</protein>
<sequence length="141" mass="15736">MKRYLVFALVGPFVGGFLLLLTTTYQSGYWTQTNWGEVGKLFVVFFKTLQYSYLFGFLPSLMIGAVDDILLHVRRVGPMLRMMLVGLFAFILASLTYSSRGSDSGAVQFILYGLVGFVPAVLSSWFVHRYVEEPQPAAVAS</sequence>
<dbReference type="Proteomes" id="UP000594621">
    <property type="component" value="Chromosome"/>
</dbReference>
<dbReference type="AlphaFoldDB" id="A0A7S9D822"/>
<dbReference type="Pfam" id="PF17434">
    <property type="entry name" value="DUF5413"/>
    <property type="match status" value="1"/>
</dbReference>
<keyword evidence="1" id="KW-1133">Transmembrane helix</keyword>
<evidence type="ECO:0000256" key="1">
    <source>
        <dbReference type="SAM" id="Phobius"/>
    </source>
</evidence>
<accession>A0A7S9D822</accession>
<dbReference type="RefSeq" id="WP_195802453.1">
    <property type="nucleotide sequence ID" value="NZ_CP061379.1"/>
</dbReference>
<evidence type="ECO:0000313" key="2">
    <source>
        <dbReference type="EMBL" id="QPF92930.1"/>
    </source>
</evidence>
<dbReference type="KEGG" id="bcou:IC761_06505"/>
<evidence type="ECO:0000313" key="3">
    <source>
        <dbReference type="Proteomes" id="UP000594621"/>
    </source>
</evidence>
<feature type="transmembrane region" description="Helical" evidence="1">
    <location>
        <begin position="50"/>
        <end position="71"/>
    </location>
</feature>
<reference evidence="2 3" key="1">
    <citation type="submission" date="2020-09" db="EMBL/GenBank/DDBJ databases">
        <title>Complete genomes of bradyrhizobia occurring on native shrubby legumes in Australia.</title>
        <authorList>
            <person name="Lafay B."/>
        </authorList>
    </citation>
    <scope>NUCLEOTIDE SEQUENCE [LARGE SCALE GENOMIC DNA]</scope>
    <source>
        <strain evidence="2 3">BDV5040</strain>
    </source>
</reference>
<keyword evidence="1" id="KW-0472">Membrane</keyword>
<feature type="transmembrane region" description="Helical" evidence="1">
    <location>
        <begin position="78"/>
        <end position="97"/>
    </location>
</feature>
<dbReference type="EMBL" id="CP061379">
    <property type="protein sequence ID" value="QPF92930.1"/>
    <property type="molecule type" value="Genomic_DNA"/>
</dbReference>
<dbReference type="InterPro" id="IPR035399">
    <property type="entry name" value="DUF5413"/>
</dbReference>
<gene>
    <name evidence="2" type="ORF">IC761_06505</name>
</gene>
<keyword evidence="1" id="KW-0812">Transmembrane</keyword>
<feature type="transmembrane region" description="Helical" evidence="1">
    <location>
        <begin position="109"/>
        <end position="127"/>
    </location>
</feature>